<dbReference type="Proteomes" id="UP001519460">
    <property type="component" value="Unassembled WGS sequence"/>
</dbReference>
<dbReference type="PANTHER" id="PTHR10697:SF13">
    <property type="entry name" value="RICIN B LECTIN DOMAIN-CONTAINING PROTEIN"/>
    <property type="match status" value="1"/>
</dbReference>
<accession>A0ABD0M739</accession>
<keyword evidence="2" id="KW-1185">Reference proteome</keyword>
<dbReference type="Pfam" id="PF00811">
    <property type="entry name" value="Ependymin"/>
    <property type="match status" value="1"/>
</dbReference>
<evidence type="ECO:0000313" key="1">
    <source>
        <dbReference type="EMBL" id="KAK7507117.1"/>
    </source>
</evidence>
<dbReference type="EMBL" id="JACVVK020000004">
    <property type="protein sequence ID" value="KAK7507117.1"/>
    <property type="molecule type" value="Genomic_DNA"/>
</dbReference>
<name>A0ABD0M739_9CAEN</name>
<organism evidence="1 2">
    <name type="scientific">Batillaria attramentaria</name>
    <dbReference type="NCBI Taxonomy" id="370345"/>
    <lineage>
        <taxon>Eukaryota</taxon>
        <taxon>Metazoa</taxon>
        <taxon>Spiralia</taxon>
        <taxon>Lophotrochozoa</taxon>
        <taxon>Mollusca</taxon>
        <taxon>Gastropoda</taxon>
        <taxon>Caenogastropoda</taxon>
        <taxon>Sorbeoconcha</taxon>
        <taxon>Cerithioidea</taxon>
        <taxon>Batillariidae</taxon>
        <taxon>Batillaria</taxon>
    </lineage>
</organism>
<evidence type="ECO:0000313" key="2">
    <source>
        <dbReference type="Proteomes" id="UP001519460"/>
    </source>
</evidence>
<protein>
    <submittedName>
        <fullName evidence="1">Uncharacterized protein</fullName>
    </submittedName>
</protein>
<reference evidence="1 2" key="1">
    <citation type="journal article" date="2023" name="Sci. Data">
        <title>Genome assembly of the Korean intertidal mud-creeper Batillaria attramentaria.</title>
        <authorList>
            <person name="Patra A.K."/>
            <person name="Ho P.T."/>
            <person name="Jun S."/>
            <person name="Lee S.J."/>
            <person name="Kim Y."/>
            <person name="Won Y.J."/>
        </authorList>
    </citation>
    <scope>NUCLEOTIDE SEQUENCE [LARGE SCALE GENOMIC DNA]</scope>
    <source>
        <strain evidence="1">Wonlab-2016</strain>
    </source>
</reference>
<proteinExistence type="predicted"/>
<dbReference type="AlphaFoldDB" id="A0ABD0M739"/>
<gene>
    <name evidence="1" type="ORF">BaRGS_00001052</name>
</gene>
<sequence length="522" mass="57845">MTTTTMLPYVLQSWMNRVEWTPRRVCARGSRRGRTSSGRRVDVLKQTGQPARQEGAEYFIAPSHIPDPEFETSVISRTSVHRNVQDPSVLRRGPFASRRVGEHVITAELPPRELDEEEMSGHQDEFVAVEAAEEGHRVDVTNVKVWAHNTAVLNTLGTEGAVSTVTDVCQGDVSKQTDFTEPDKCCIGHQFTAILGEFGGLVRNRQGVAILGYQYLYYDYDQKMMALEAHMTNLDTHSVSVTTVLLDYNTNKEYTKLPTGACYYQDLPGPMQEPCIPANSKYMGSGLFGHGSSTLRTNAWEFISPDTNLRTQLTVTEKGCIPVFENSIGTYRGEAMNVAYAFTEFKPSIENRTLMAASTWTGCDTPLPPYQMDQYVTGGELDHGVAKAIERAVFAKVDNDAQRLYAETTDIDRTTGQKTTTKTLLDYAAVSGCHYNATFVGSSVFGFGMHKMKVNTWQFMYPTKTGGMYYVHFAVDPDTCLPVLETAAGEENGVSTSATSFYANVKPTIEDRTSLSPPIVIE</sequence>
<dbReference type="PANTHER" id="PTHR10697">
    <property type="entry name" value="MAMMALIAN EPENDYMIN-RELATED PROTEIN 1"/>
    <property type="match status" value="1"/>
</dbReference>
<dbReference type="InterPro" id="IPR001299">
    <property type="entry name" value="Ependymin"/>
</dbReference>
<comment type="caution">
    <text evidence="1">The sequence shown here is derived from an EMBL/GenBank/DDBJ whole genome shotgun (WGS) entry which is preliminary data.</text>
</comment>